<dbReference type="AlphaFoldDB" id="A0A7W9WGU4"/>
<evidence type="ECO:0008006" key="5">
    <source>
        <dbReference type="Google" id="ProtNLM"/>
    </source>
</evidence>
<keyword evidence="2" id="KW-1133">Transmembrane helix</keyword>
<accession>A0A7W9WGU4</accession>
<dbReference type="RefSeq" id="WP_184559579.1">
    <property type="nucleotide sequence ID" value="NZ_BAAARS010000003.1"/>
</dbReference>
<keyword evidence="2" id="KW-0472">Membrane</keyword>
<keyword evidence="4" id="KW-1185">Reference proteome</keyword>
<evidence type="ECO:0000313" key="3">
    <source>
        <dbReference type="EMBL" id="MBB6076489.1"/>
    </source>
</evidence>
<sequence length="330" mass="34689">MADEQYRWLDRETAERLLSGEPPGAVDGVGREQAEHLARALRALSAEPPLTSDELPGEAAAVAAFRKARAERADATAARAATGGQDAAGITEAGLVRIGTPGGSGGGTARRPRWARPARFALAAVLAVGMAGGVALAAGTGALRAPFGDEPDPGASVSATVTHPERPLVSPSPSDAVQGGSTPDDAPSGPPTGGSGTRDRDERRDDAAPKPDGREGRQGGHREEITSACRDLRDGRPLDPDRRRALRDAADGLRVWKYCKGVLSSAAPRSEEHRHDGRADQGRHHGKGTDRGRGQDHNRDHNRDRKQDKAEGKSDRKADRKADQGSGKKN</sequence>
<gene>
    <name evidence="3" type="ORF">HNR57_002394</name>
</gene>
<evidence type="ECO:0000313" key="4">
    <source>
        <dbReference type="Proteomes" id="UP000591537"/>
    </source>
</evidence>
<evidence type="ECO:0000256" key="2">
    <source>
        <dbReference type="SAM" id="Phobius"/>
    </source>
</evidence>
<proteinExistence type="predicted"/>
<feature type="region of interest" description="Disordered" evidence="1">
    <location>
        <begin position="147"/>
        <end position="330"/>
    </location>
</feature>
<name>A0A7W9WGU4_9ACTN</name>
<reference evidence="3 4" key="1">
    <citation type="submission" date="2020-08" db="EMBL/GenBank/DDBJ databases">
        <title>Genomic Encyclopedia of Type Strains, Phase IV (KMG-IV): sequencing the most valuable type-strain genomes for metagenomic binning, comparative biology and taxonomic classification.</title>
        <authorList>
            <person name="Goeker M."/>
        </authorList>
    </citation>
    <scope>NUCLEOTIDE SEQUENCE [LARGE SCALE GENOMIC DNA]</scope>
    <source>
        <strain evidence="3 4">DSM 43350</strain>
    </source>
</reference>
<feature type="transmembrane region" description="Helical" evidence="2">
    <location>
        <begin position="120"/>
        <end position="143"/>
    </location>
</feature>
<dbReference type="Proteomes" id="UP000591537">
    <property type="component" value="Unassembled WGS sequence"/>
</dbReference>
<protein>
    <recommendedName>
        <fullName evidence="5">Extensin</fullName>
    </recommendedName>
</protein>
<keyword evidence="2" id="KW-0812">Transmembrane</keyword>
<dbReference type="EMBL" id="JACHGV010000003">
    <property type="protein sequence ID" value="MBB6076489.1"/>
    <property type="molecule type" value="Genomic_DNA"/>
</dbReference>
<evidence type="ECO:0000256" key="1">
    <source>
        <dbReference type="SAM" id="MobiDB-lite"/>
    </source>
</evidence>
<feature type="compositionally biased region" description="Basic and acidic residues" evidence="1">
    <location>
        <begin position="197"/>
        <end position="251"/>
    </location>
</feature>
<organism evidence="3 4">
    <name type="scientific">Streptomyces paradoxus</name>
    <dbReference type="NCBI Taxonomy" id="66375"/>
    <lineage>
        <taxon>Bacteria</taxon>
        <taxon>Bacillati</taxon>
        <taxon>Actinomycetota</taxon>
        <taxon>Actinomycetes</taxon>
        <taxon>Kitasatosporales</taxon>
        <taxon>Streptomycetaceae</taxon>
        <taxon>Streptomyces</taxon>
    </lineage>
</organism>
<comment type="caution">
    <text evidence="3">The sequence shown here is derived from an EMBL/GenBank/DDBJ whole genome shotgun (WGS) entry which is preliminary data.</text>
</comment>
<feature type="compositionally biased region" description="Basic and acidic residues" evidence="1">
    <location>
        <begin position="269"/>
        <end position="323"/>
    </location>
</feature>